<evidence type="ECO:0008006" key="5">
    <source>
        <dbReference type="Google" id="ProtNLM"/>
    </source>
</evidence>
<proteinExistence type="predicted"/>
<dbReference type="PROSITE" id="PS51257">
    <property type="entry name" value="PROKAR_LIPOPROTEIN"/>
    <property type="match status" value="1"/>
</dbReference>
<evidence type="ECO:0000256" key="2">
    <source>
        <dbReference type="SAM" id="SignalP"/>
    </source>
</evidence>
<keyword evidence="4" id="KW-1185">Reference proteome</keyword>
<name>A0A7W8G6S2_9SPIR</name>
<reference evidence="3 4" key="1">
    <citation type="submission" date="2020-08" db="EMBL/GenBank/DDBJ databases">
        <title>Genomic Encyclopedia of Type Strains, Phase IV (KMG-IV): sequencing the most valuable type-strain genomes for metagenomic binning, comparative biology and taxonomic classification.</title>
        <authorList>
            <person name="Goeker M."/>
        </authorList>
    </citation>
    <scope>NUCLEOTIDE SEQUENCE [LARGE SCALE GENOMIC DNA]</scope>
    <source>
        <strain evidence="3 4">DSM 103462</strain>
    </source>
</reference>
<evidence type="ECO:0000313" key="3">
    <source>
        <dbReference type="EMBL" id="MBB5224846.1"/>
    </source>
</evidence>
<evidence type="ECO:0000256" key="1">
    <source>
        <dbReference type="SAM" id="MobiDB-lite"/>
    </source>
</evidence>
<accession>A0A7W8G6S2</accession>
<keyword evidence="2" id="KW-0732">Signal</keyword>
<evidence type="ECO:0000313" key="4">
    <source>
        <dbReference type="Proteomes" id="UP000518887"/>
    </source>
</evidence>
<dbReference type="Proteomes" id="UP000518887">
    <property type="component" value="Unassembled WGS sequence"/>
</dbReference>
<feature type="region of interest" description="Disordered" evidence="1">
    <location>
        <begin position="161"/>
        <end position="183"/>
    </location>
</feature>
<sequence length="280" mass="30284">MKAIKKILAILLAGALVFGFAACSSDDDGGNSSSETVKTDENSGSETGKTGGSSGDTKVEKPAASEILASFKGTIPTKGEYVLYYLKSNLAVVEIVDREIFLKGSYTGDISKDGEGTVYLKADDGINYFWELTGNDLKLYGKEAGSTYGKKLISTFTRVSENNSDSGETKEKPSESAASSQDNPFKGTEWMCYDLSNVYNSVDIQIEKDKLKGVMICRLSDYKADYKDKILSESYTVTKNGDSYTASSKDFTITINSKDARNGVITCSHFGLNNAPIAKR</sequence>
<gene>
    <name evidence="3" type="ORF">HNP76_000186</name>
</gene>
<organism evidence="3 4">
    <name type="scientific">Treponema ruminis</name>
    <dbReference type="NCBI Taxonomy" id="744515"/>
    <lineage>
        <taxon>Bacteria</taxon>
        <taxon>Pseudomonadati</taxon>
        <taxon>Spirochaetota</taxon>
        <taxon>Spirochaetia</taxon>
        <taxon>Spirochaetales</taxon>
        <taxon>Treponemataceae</taxon>
        <taxon>Treponema</taxon>
    </lineage>
</organism>
<feature type="chain" id="PRO_5031131133" description="Lipoprotein" evidence="2">
    <location>
        <begin position="22"/>
        <end position="280"/>
    </location>
</feature>
<dbReference type="AlphaFoldDB" id="A0A7W8G6S2"/>
<protein>
    <recommendedName>
        <fullName evidence="5">Lipoprotein</fullName>
    </recommendedName>
</protein>
<comment type="caution">
    <text evidence="3">The sequence shown here is derived from an EMBL/GenBank/DDBJ whole genome shotgun (WGS) entry which is preliminary data.</text>
</comment>
<dbReference type="EMBL" id="JACHFQ010000001">
    <property type="protein sequence ID" value="MBB5224846.1"/>
    <property type="molecule type" value="Genomic_DNA"/>
</dbReference>
<feature type="signal peptide" evidence="2">
    <location>
        <begin position="1"/>
        <end position="21"/>
    </location>
</feature>
<feature type="region of interest" description="Disordered" evidence="1">
    <location>
        <begin position="25"/>
        <end position="59"/>
    </location>
</feature>